<evidence type="ECO:0000313" key="1">
    <source>
        <dbReference type="EMBL" id="AXO07000.1"/>
    </source>
</evidence>
<reference evidence="1 2" key="1">
    <citation type="submission" date="2018-08" db="EMBL/GenBank/DDBJ databases">
        <title>Complete genome sequencing and genomic characterization of five Escherichia coli strains co-producing MCR-1 and ESBLs from different origins in China.</title>
        <authorList>
            <person name="Bai L."/>
        </authorList>
    </citation>
    <scope>NUCLEOTIDE SEQUENCE [LARGE SCALE GENOMIC DNA]</scope>
    <source>
        <strain evidence="2">cq9</strain>
    </source>
</reference>
<sequence>MFVIPVPLKRNTPFRRSWWTHSHIRKIAFRRGDRNPYPPLLMGPPAPSNFYTREIKKMRRAGGPDADMVIPISGYP</sequence>
<proteinExistence type="predicted"/>
<dbReference type="AlphaFoldDB" id="A0A346GIA4"/>
<protein>
    <submittedName>
        <fullName evidence="1">Uncharacterized protein</fullName>
    </submittedName>
</protein>
<dbReference type="EMBL" id="CP031546">
    <property type="protein sequence ID" value="AXO07000.1"/>
    <property type="molecule type" value="Genomic_DNA"/>
</dbReference>
<name>A0A346GIA4_ECOLX</name>
<organism evidence="1 2">
    <name type="scientific">Escherichia coli</name>
    <dbReference type="NCBI Taxonomy" id="562"/>
    <lineage>
        <taxon>Bacteria</taxon>
        <taxon>Pseudomonadati</taxon>
        <taxon>Pseudomonadota</taxon>
        <taxon>Gammaproteobacteria</taxon>
        <taxon>Enterobacterales</taxon>
        <taxon>Enterobacteriaceae</taxon>
        <taxon>Escherichia</taxon>
    </lineage>
</organism>
<accession>A0A346GIA4</accession>
<evidence type="ECO:0000313" key="2">
    <source>
        <dbReference type="Proteomes" id="UP000256244"/>
    </source>
</evidence>
<gene>
    <name evidence="1" type="ORF">DS732_11875</name>
</gene>
<dbReference type="Proteomes" id="UP000256244">
    <property type="component" value="Chromosome"/>
</dbReference>